<feature type="compositionally biased region" description="Basic and acidic residues" evidence="1">
    <location>
        <begin position="143"/>
        <end position="169"/>
    </location>
</feature>
<sequence length="230" mass="25306">MSRRVCQTQEQLGTNTRNGVANTVPARQGTTMNHMQIRRDRRHCDPKGRYRCSSILMQRLFEQPVEVDHRRQHCGPRGRHSGNPKLDGVTEVAHNGTIKSKPKSMPMSETPTHEITAETMASQQGQKEALQKVVTGRSANDCPARDADGGRRRSKTEAVRKESGGRVERSTGWCRQSAPGRGRSGLGDAGRAPRRGEEEATVHPAAAGMARRRELATRRPVDPCVTAADA</sequence>
<feature type="compositionally biased region" description="Basic residues" evidence="1">
    <location>
        <begin position="70"/>
        <end position="82"/>
    </location>
</feature>
<dbReference type="HOGENOM" id="CLU_105210_0_0_1"/>
<dbReference type="AlphaFoldDB" id="A0A0E0AV18"/>
<organism evidence="2">
    <name type="scientific">Oryza glumipatula</name>
    <dbReference type="NCBI Taxonomy" id="40148"/>
    <lineage>
        <taxon>Eukaryota</taxon>
        <taxon>Viridiplantae</taxon>
        <taxon>Streptophyta</taxon>
        <taxon>Embryophyta</taxon>
        <taxon>Tracheophyta</taxon>
        <taxon>Spermatophyta</taxon>
        <taxon>Magnoliopsida</taxon>
        <taxon>Liliopsida</taxon>
        <taxon>Poales</taxon>
        <taxon>Poaceae</taxon>
        <taxon>BOP clade</taxon>
        <taxon>Oryzoideae</taxon>
        <taxon>Oryzeae</taxon>
        <taxon>Oryzinae</taxon>
        <taxon>Oryza</taxon>
    </lineage>
</organism>
<evidence type="ECO:0000313" key="2">
    <source>
        <dbReference type="EnsemblPlants" id="OGLUM08G14560.1"/>
    </source>
</evidence>
<dbReference type="EnsemblPlants" id="OGLUM08G14560.1">
    <property type="protein sequence ID" value="OGLUM08G14560.1"/>
    <property type="gene ID" value="OGLUM08G14560"/>
</dbReference>
<name>A0A0E0AV18_9ORYZ</name>
<feature type="region of interest" description="Disordered" evidence="1">
    <location>
        <begin position="67"/>
        <end position="89"/>
    </location>
</feature>
<feature type="compositionally biased region" description="Basic and acidic residues" evidence="1">
    <location>
        <begin position="211"/>
        <end position="221"/>
    </location>
</feature>
<dbReference type="Gramene" id="OGLUM08G14560.1">
    <property type="protein sequence ID" value="OGLUM08G14560.1"/>
    <property type="gene ID" value="OGLUM08G14560"/>
</dbReference>
<feature type="region of interest" description="Disordered" evidence="1">
    <location>
        <begin position="120"/>
        <end position="230"/>
    </location>
</feature>
<reference evidence="2" key="1">
    <citation type="submission" date="2015-04" db="UniProtKB">
        <authorList>
            <consortium name="EnsemblPlants"/>
        </authorList>
    </citation>
    <scope>IDENTIFICATION</scope>
</reference>
<proteinExistence type="predicted"/>
<protein>
    <submittedName>
        <fullName evidence="2">Uncharacterized protein</fullName>
    </submittedName>
</protein>
<dbReference type="Proteomes" id="UP000026961">
    <property type="component" value="Chromosome 8"/>
</dbReference>
<accession>A0A0E0AV18</accession>
<keyword evidence="3" id="KW-1185">Reference proteome</keyword>
<evidence type="ECO:0000313" key="3">
    <source>
        <dbReference type="Proteomes" id="UP000026961"/>
    </source>
</evidence>
<reference evidence="2" key="2">
    <citation type="submission" date="2018-05" db="EMBL/GenBank/DDBJ databases">
        <title>OgluRS3 (Oryza glumaepatula Reference Sequence Version 3).</title>
        <authorList>
            <person name="Zhang J."/>
            <person name="Kudrna D."/>
            <person name="Lee S."/>
            <person name="Talag J."/>
            <person name="Welchert J."/>
            <person name="Wing R.A."/>
        </authorList>
    </citation>
    <scope>NUCLEOTIDE SEQUENCE [LARGE SCALE GENOMIC DNA]</scope>
</reference>
<evidence type="ECO:0000256" key="1">
    <source>
        <dbReference type="SAM" id="MobiDB-lite"/>
    </source>
</evidence>